<dbReference type="EMBL" id="JNBS01001740">
    <property type="protein sequence ID" value="OQS00199.1"/>
    <property type="molecule type" value="Genomic_DNA"/>
</dbReference>
<comment type="caution">
    <text evidence="2">The sequence shown here is derived from an EMBL/GenBank/DDBJ whole genome shotgun (WGS) entry which is preliminary data.</text>
</comment>
<proteinExistence type="predicted"/>
<dbReference type="AlphaFoldDB" id="A0A1V9ZQE6"/>
<evidence type="ECO:0000313" key="2">
    <source>
        <dbReference type="EMBL" id="OQS00199.1"/>
    </source>
</evidence>
<accession>A0A1V9ZQE6</accession>
<keyword evidence="3" id="KW-1185">Reference proteome</keyword>
<organism evidence="2 3">
    <name type="scientific">Thraustotheca clavata</name>
    <dbReference type="NCBI Taxonomy" id="74557"/>
    <lineage>
        <taxon>Eukaryota</taxon>
        <taxon>Sar</taxon>
        <taxon>Stramenopiles</taxon>
        <taxon>Oomycota</taxon>
        <taxon>Saprolegniomycetes</taxon>
        <taxon>Saprolegniales</taxon>
        <taxon>Achlyaceae</taxon>
        <taxon>Thraustotheca</taxon>
    </lineage>
</organism>
<name>A0A1V9ZQE6_9STRA</name>
<evidence type="ECO:0000256" key="1">
    <source>
        <dbReference type="SAM" id="MobiDB-lite"/>
    </source>
</evidence>
<sequence>MRSAPRSSLSNTTNKRSKRDKRESDRICCTKDTTPGIECSMNTSFGNGDSLLPTPEEPRPVVLTARGAIYLFDFCVTKNGWSYGS</sequence>
<evidence type="ECO:0000313" key="3">
    <source>
        <dbReference type="Proteomes" id="UP000243217"/>
    </source>
</evidence>
<protein>
    <submittedName>
        <fullName evidence="2">Uncharacterized protein</fullName>
    </submittedName>
</protein>
<dbReference type="Proteomes" id="UP000243217">
    <property type="component" value="Unassembled WGS sequence"/>
</dbReference>
<reference evidence="2 3" key="1">
    <citation type="journal article" date="2014" name="Genome Biol. Evol.">
        <title>The secreted proteins of Achlya hypogyna and Thraustotheca clavata identify the ancestral oomycete secretome and reveal gene acquisitions by horizontal gene transfer.</title>
        <authorList>
            <person name="Misner I."/>
            <person name="Blouin N."/>
            <person name="Leonard G."/>
            <person name="Richards T.A."/>
            <person name="Lane C.E."/>
        </authorList>
    </citation>
    <scope>NUCLEOTIDE SEQUENCE [LARGE SCALE GENOMIC DNA]</scope>
    <source>
        <strain evidence="2 3">ATCC 34112</strain>
    </source>
</reference>
<feature type="region of interest" description="Disordered" evidence="1">
    <location>
        <begin position="1"/>
        <end position="26"/>
    </location>
</feature>
<gene>
    <name evidence="2" type="ORF">THRCLA_21723</name>
</gene>
<feature type="compositionally biased region" description="Polar residues" evidence="1">
    <location>
        <begin position="1"/>
        <end position="14"/>
    </location>
</feature>